<dbReference type="AlphaFoldDB" id="A0A3L6F7C8"/>
<sequence>MLSPTTRPAARTDERSGTSPEKPLLRRWVLRAPSRGSTWTSPAPTRFVSVPDYDEEYNDCDDDDYDGTEYGINHPVNMGKVVYIYRKKGEPIKLVFTGKKKGITPVASFSALDKEGEDPTPSAAAEPKPSNDPAEDDISTL</sequence>
<feature type="region of interest" description="Disordered" evidence="1">
    <location>
        <begin position="1"/>
        <end position="26"/>
    </location>
</feature>
<evidence type="ECO:0000313" key="2">
    <source>
        <dbReference type="EMBL" id="PWZ28920.1"/>
    </source>
</evidence>
<gene>
    <name evidence="2" type="ORF">Zm00014a_027871</name>
</gene>
<protein>
    <submittedName>
        <fullName evidence="2">Uncharacterized protein</fullName>
    </submittedName>
</protein>
<comment type="caution">
    <text evidence="2">The sequence shown here is derived from an EMBL/GenBank/DDBJ whole genome shotgun (WGS) entry which is preliminary data.</text>
</comment>
<dbReference type="EMBL" id="NCVQ01000005">
    <property type="protein sequence ID" value="PWZ28920.1"/>
    <property type="molecule type" value="Genomic_DNA"/>
</dbReference>
<reference evidence="2" key="1">
    <citation type="journal article" date="2018" name="Nat. Genet.">
        <title>Extensive intraspecific gene order and gene structural variations between Mo17 and other maize genomes.</title>
        <authorList>
            <person name="Sun S."/>
            <person name="Zhou Y."/>
            <person name="Chen J."/>
            <person name="Shi J."/>
            <person name="Zhao H."/>
            <person name="Zhao H."/>
            <person name="Song W."/>
            <person name="Zhang M."/>
            <person name="Cui Y."/>
            <person name="Dong X."/>
            <person name="Liu H."/>
            <person name="Ma X."/>
            <person name="Jiao Y."/>
            <person name="Wang B."/>
            <person name="Wei X."/>
            <person name="Stein J.C."/>
            <person name="Glaubitz J.C."/>
            <person name="Lu F."/>
            <person name="Yu G."/>
            <person name="Liang C."/>
            <person name="Fengler K."/>
            <person name="Li B."/>
            <person name="Rafalski A."/>
            <person name="Schnable P.S."/>
            <person name="Ware D.H."/>
            <person name="Buckler E.S."/>
            <person name="Lai J."/>
        </authorList>
    </citation>
    <scope>NUCLEOTIDE SEQUENCE [LARGE SCALE GENOMIC DNA]</scope>
    <source>
        <tissue evidence="2">Seedling</tissue>
    </source>
</reference>
<evidence type="ECO:0000256" key="1">
    <source>
        <dbReference type="SAM" id="MobiDB-lite"/>
    </source>
</evidence>
<name>A0A3L6F7C8_MAIZE</name>
<organism evidence="2">
    <name type="scientific">Zea mays</name>
    <name type="common">Maize</name>
    <dbReference type="NCBI Taxonomy" id="4577"/>
    <lineage>
        <taxon>Eukaryota</taxon>
        <taxon>Viridiplantae</taxon>
        <taxon>Streptophyta</taxon>
        <taxon>Embryophyta</taxon>
        <taxon>Tracheophyta</taxon>
        <taxon>Spermatophyta</taxon>
        <taxon>Magnoliopsida</taxon>
        <taxon>Liliopsida</taxon>
        <taxon>Poales</taxon>
        <taxon>Poaceae</taxon>
        <taxon>PACMAD clade</taxon>
        <taxon>Panicoideae</taxon>
        <taxon>Andropogonodae</taxon>
        <taxon>Andropogoneae</taxon>
        <taxon>Tripsacinae</taxon>
        <taxon>Zea</taxon>
    </lineage>
</organism>
<feature type="region of interest" description="Disordered" evidence="1">
    <location>
        <begin position="108"/>
        <end position="141"/>
    </location>
</feature>
<dbReference type="Proteomes" id="UP000251960">
    <property type="component" value="Chromosome 4"/>
</dbReference>
<proteinExistence type="predicted"/>
<accession>A0A3L6F7C8</accession>